<gene>
    <name evidence="2" type="ORF">BJ554DRAFT_1095</name>
</gene>
<feature type="region of interest" description="Disordered" evidence="1">
    <location>
        <begin position="74"/>
        <end position="99"/>
    </location>
</feature>
<protein>
    <submittedName>
        <fullName evidence="2">Uncharacterized protein</fullName>
    </submittedName>
</protein>
<organism evidence="2 3">
    <name type="scientific">Olpidium bornovanus</name>
    <dbReference type="NCBI Taxonomy" id="278681"/>
    <lineage>
        <taxon>Eukaryota</taxon>
        <taxon>Fungi</taxon>
        <taxon>Fungi incertae sedis</taxon>
        <taxon>Olpidiomycota</taxon>
        <taxon>Olpidiomycotina</taxon>
        <taxon>Olpidiomycetes</taxon>
        <taxon>Olpidiales</taxon>
        <taxon>Olpidiaceae</taxon>
        <taxon>Olpidium</taxon>
    </lineage>
</organism>
<keyword evidence="3" id="KW-1185">Reference proteome</keyword>
<comment type="caution">
    <text evidence="2">The sequence shown here is derived from an EMBL/GenBank/DDBJ whole genome shotgun (WGS) entry which is preliminary data.</text>
</comment>
<dbReference type="AlphaFoldDB" id="A0A8H8A1A4"/>
<feature type="non-terminal residue" evidence="2">
    <location>
        <position position="1"/>
    </location>
</feature>
<accession>A0A8H8A1A4</accession>
<evidence type="ECO:0000256" key="1">
    <source>
        <dbReference type="SAM" id="MobiDB-lite"/>
    </source>
</evidence>
<dbReference type="Proteomes" id="UP000673691">
    <property type="component" value="Unassembled WGS sequence"/>
</dbReference>
<sequence>KRKTKKGSWKPDIAACEQVRKKPTCRPDSRAPAGTARQGSLVNLGVGIVQKPAGSRFGTGRRLTLSLLPPPSSPLPSCHCRNPRGVGERSKGKQKRNLSPAERLLCCQSLSSSCNPDKKKTARLRYVALFFPQN</sequence>
<evidence type="ECO:0000313" key="2">
    <source>
        <dbReference type="EMBL" id="KAG5463196.1"/>
    </source>
</evidence>
<evidence type="ECO:0000313" key="3">
    <source>
        <dbReference type="Proteomes" id="UP000673691"/>
    </source>
</evidence>
<proteinExistence type="predicted"/>
<name>A0A8H8A1A4_9FUNG</name>
<dbReference type="EMBL" id="JAEFCI010000995">
    <property type="protein sequence ID" value="KAG5463196.1"/>
    <property type="molecule type" value="Genomic_DNA"/>
</dbReference>
<reference evidence="2 3" key="1">
    <citation type="journal article" name="Sci. Rep.">
        <title>Genome-scale phylogenetic analyses confirm Olpidium as the closest living zoosporic fungus to the non-flagellated, terrestrial fungi.</title>
        <authorList>
            <person name="Chang Y."/>
            <person name="Rochon D."/>
            <person name="Sekimoto S."/>
            <person name="Wang Y."/>
            <person name="Chovatia M."/>
            <person name="Sandor L."/>
            <person name="Salamov A."/>
            <person name="Grigoriev I.V."/>
            <person name="Stajich J.E."/>
            <person name="Spatafora J.W."/>
        </authorList>
    </citation>
    <scope>NUCLEOTIDE SEQUENCE [LARGE SCALE GENOMIC DNA]</scope>
    <source>
        <strain evidence="2">S191</strain>
    </source>
</reference>